<name>X1DUS0_9ZZZZ</name>
<proteinExistence type="predicted"/>
<protein>
    <submittedName>
        <fullName evidence="1">Uncharacterized protein</fullName>
    </submittedName>
</protein>
<reference evidence="1" key="1">
    <citation type="journal article" date="2014" name="Front. Microbiol.">
        <title>High frequency of phylogenetically diverse reductive dehalogenase-homologous genes in deep subseafloor sedimentary metagenomes.</title>
        <authorList>
            <person name="Kawai M."/>
            <person name="Futagami T."/>
            <person name="Toyoda A."/>
            <person name="Takaki Y."/>
            <person name="Nishi S."/>
            <person name="Hori S."/>
            <person name="Arai W."/>
            <person name="Tsubouchi T."/>
            <person name="Morono Y."/>
            <person name="Uchiyama I."/>
            <person name="Ito T."/>
            <person name="Fujiyama A."/>
            <person name="Inagaki F."/>
            <person name="Takami H."/>
        </authorList>
    </citation>
    <scope>NUCLEOTIDE SEQUENCE</scope>
    <source>
        <strain evidence="1">Expedition CK06-06</strain>
    </source>
</reference>
<evidence type="ECO:0000313" key="1">
    <source>
        <dbReference type="EMBL" id="GAH00153.1"/>
    </source>
</evidence>
<accession>X1DUS0</accession>
<sequence>MGFKSPNTDVLTHPLHKTKYVTLNKYVNKNKQTNKKMPTKVDVIIGT</sequence>
<comment type="caution">
    <text evidence="1">The sequence shown here is derived from an EMBL/GenBank/DDBJ whole genome shotgun (WGS) entry which is preliminary data.</text>
</comment>
<organism evidence="1">
    <name type="scientific">marine sediment metagenome</name>
    <dbReference type="NCBI Taxonomy" id="412755"/>
    <lineage>
        <taxon>unclassified sequences</taxon>
        <taxon>metagenomes</taxon>
        <taxon>ecological metagenomes</taxon>
    </lineage>
</organism>
<dbReference type="AlphaFoldDB" id="X1DUS0"/>
<gene>
    <name evidence="1" type="ORF">S01H4_49525</name>
</gene>
<dbReference type="EMBL" id="BART01028020">
    <property type="protein sequence ID" value="GAH00153.1"/>
    <property type="molecule type" value="Genomic_DNA"/>
</dbReference>